<dbReference type="Proteomes" id="UP000007519">
    <property type="component" value="Chromosome"/>
</dbReference>
<keyword evidence="2" id="KW-0732">Signal</keyword>
<dbReference type="STRING" id="984262.SGRA_2672"/>
<feature type="compositionally biased region" description="Polar residues" evidence="1">
    <location>
        <begin position="1245"/>
        <end position="1255"/>
    </location>
</feature>
<organism evidence="4 5">
    <name type="scientific">Saprospira grandis (strain Lewin)</name>
    <dbReference type="NCBI Taxonomy" id="984262"/>
    <lineage>
        <taxon>Bacteria</taxon>
        <taxon>Pseudomonadati</taxon>
        <taxon>Bacteroidota</taxon>
        <taxon>Saprospiria</taxon>
        <taxon>Saprospirales</taxon>
        <taxon>Saprospiraceae</taxon>
        <taxon>Saprospira</taxon>
    </lineage>
</organism>
<keyword evidence="5" id="KW-1185">Reference proteome</keyword>
<evidence type="ECO:0000313" key="4">
    <source>
        <dbReference type="EMBL" id="AFC25400.1"/>
    </source>
</evidence>
<feature type="domain" description="Gliding motility protein SprA N-terminal" evidence="3">
    <location>
        <begin position="247"/>
        <end position="557"/>
    </location>
</feature>
<name>H6L872_SAPGL</name>
<dbReference type="EMBL" id="CP002831">
    <property type="protein sequence ID" value="AFC25400.1"/>
    <property type="molecule type" value="Genomic_DNA"/>
</dbReference>
<feature type="compositionally biased region" description="Low complexity" evidence="1">
    <location>
        <begin position="1256"/>
        <end position="1270"/>
    </location>
</feature>
<proteinExistence type="predicted"/>
<feature type="compositionally biased region" description="Basic residues" evidence="1">
    <location>
        <begin position="1991"/>
        <end position="2008"/>
    </location>
</feature>
<dbReference type="eggNOG" id="COG1747">
    <property type="taxonomic scope" value="Bacteria"/>
</dbReference>
<feature type="compositionally biased region" description="Basic and acidic residues" evidence="1">
    <location>
        <begin position="2009"/>
        <end position="2022"/>
    </location>
</feature>
<dbReference type="InterPro" id="IPR025684">
    <property type="entry name" value="SprA_N_dom"/>
</dbReference>
<evidence type="ECO:0000256" key="1">
    <source>
        <dbReference type="SAM" id="MobiDB-lite"/>
    </source>
</evidence>
<sequence length="2512" mass="285819">MNIFLGPPPRCARRRYVAGLAGLLGPAPPLAAGSAASPPPSTSLGQTSSWVKNGQNALVLDGFPLRYYLPSISFILAFWPAESIDAILMNAKTAALQLLLFFLCVSQTMGANGPHFYGPSLSAGPDWPLGPDIPSYPTADSLPPISERFGDFVRDRSNNPFDLKDPKAIDKKVTYDPRSGLYVLTETINGSNYRPPVYMTLEEYLEWRAKEEDQNYFQDLYLMDRQQAGEDPIEPYKERIKNSLVDRLFCGSNFDVRPQGNIDLTFGADFQRIANPILTERQQRQGGFDFDMNMQLNVVGKIGEKLQLSFNYNTQATFDFDRQIKVQYLTDTPCSEDDIVRKIDAGNVSFPLRTSLIQGRQNLFGFMTELQFGRLTVSMVASQSQTQRKEISIQGGAQQQTFEVTADNYDENRHFFLSHYNRNTYEGNMQNLPQINSLFNITKMEVWVTNDRNVTEGVRDIVAYADLGETDADVMLNANRLNGATEQGRDLYGRRLPDNYANTLYDELLNSERARGLQTAVSELQTGFNMTDAQDFSKIRARKLSATEYSFHPQLGFLSLNVSVKPTDVIAVAYQYTYNGKTYQVGEFAQDLPIDADTLNVMHLKLLKGVRTRVDLPIWDLMMKNIYSLGAYQVNSEDFQLDVFYQDPGGGEKRFIPEGPVSSIPLLRLLNLDNLNRQGDPMPDGQFDYVSGLTILPQNGRVIFPVLEPFGSSLERAFLSDPDDPSSLSNLAQRYVYPQLYDSTVTRAREFPEFNRFIIRGSYKSSVSSEISLGGFNIPRGSVVVSAGGAVLTEGSDYSIDYNLGRIKILNEAYLNSGQPIRVAFEDNSTFGFNRQSFFGTRFDYFINKNFNIGGTFLHLSERPFTQKVNYGDDPIANSIYGFDVQYSSELPWLTKAVDFLPLISTKEASSITFSGEFAHLLPGSPSVIDQANDDGGVVFLDDFEGAASNFNLTIPSLNWQLASTPRGDGNDLFPEANLIDSLPYNKNRARIAWYQLDPDLISNPPDNVTADEAKSVYVRQFRQDEIFRNFTVSAIQSTLLRTFDLAYYPKERGPYNFDAQFDTLEADKHWGGVMRSLQNNDFEASNIEFVEVWVMSPFKEGYGGNGGELYIELGDVSEDILRDSRLFFENGLPADSTSSIRTDETNWSRVPRTQAITNAFDNDPDIRDKQDVGLDGYDNASEAIKYADYLDSLAAIYGTNSAIYQEALNDPSGDDFLYFRDEFYDNNTAPNGENPILWRYKRFNNPQGNSTPDGNNTSFTSTSTNIPNTEDINQDNTLNEEESYFQYRIPIDRVNGSDEMAFTQYTFDSVGVDYEGPNGTETVYWYQLKIPIDQYTKRVGGISDFRSIRFIRMYMTGFEEKTVMRFARLDLIRNQWRRYIRALREPGVYLPTENDNETAFDVNAVNFEENSQRTPYPYVLPPGVEREQAIGALPNTLQNEQSLSMNIQNLKDGDARAIYKIVNFDMRVYERLKMYVHAESLPDCAIENDPGDLKLFVRLGSDFENNYYEYEIPLEMSTAFGSADPEDIWLENNELDFSLDALRNLKIQRDLLNVSLSSLYTESDPDAPNNSVKIIGNPDLGVVKGVMVGIRNTKDDGLNRCGEVWINELRLTGFDERGGTAALMRTDIKLADLGQLTLSGQFKSIGFGQIEQRVNQRSREQLFQYDVAGNFSLDKFFPKKWKLKVPFYAQYSQEILTPEYDPYQLDIRLTDKLRAATTASARDSIRQQAQTVTTISSFNFTNVRKERTGKRRLPTDLSNFSFTYAQSNNHYRSPIIASEEHIENRGVIDYNYAPGLRPIYPFKKLFKKKNKWLALVQDFNFNPLPNSFSFRNEMRRNFTETTYRFSQDAYSTWYDKRFSWDRSYNLQWDFAKSLKFNFSATNNGVIDEPYGRLDTEVKRDSVWQNIQNLGRNKNYQHNMTLSYALPLNKIPILDWIKVRAQYQSNYNWSVASLNTDSLGNVIGNTHNRQLNADFQFTKLYAKSKYLKKIDSKRKKKKKNNRPKPNKKGGKEDKNKEEREPSMAERLLIRPLLLIRRGRITYQEDYATSIPGFMGQHSILGQDINSFGANLAPGWDFITGLNPTGRTATTAWLDQAASSGWVTENIFLNQQVTQSHNQSISAKFTLEPFRDFKIDVDLSKTLTENFSENFKMDTIGGSFQHLNPMEIGSVNISYLPILSTFDKIGTNGSNSSATFEEFENNRIIISNRIGDANGVTDLHDDTTNNAGYREGYGRYQQDVLIPAFLAAYSGQDVNTFKLGDIRDLLPMPNWKLTYNGLTKIDFFKKYFSSFSLTHGYQSKLTVNSFATDLDFEEDPEQKDPNSLNYYSSFEIPDIVITEQFMPLIGIDMRLKNGLSARFNYKKSRNLSMSFVDYQLSETKTSEITVGLGMLIKNFTPDKLNIFRKKGKKKTKKKSNNFDFDFGKTIPKNELDIKFDFSFRDDKTVNHVLDQNNSVATRGMKTIRISPSIDYAINNRLTIRLFYDYNRTIPAVSTSFPVTNTQAGVTVRLSLAQ</sequence>
<gene>
    <name evidence="4" type="primary">sprA</name>
    <name evidence="4" type="ordered locus">SGRA_2672</name>
</gene>
<dbReference type="Pfam" id="PF14349">
    <property type="entry name" value="SprA_N"/>
    <property type="match status" value="2"/>
</dbReference>
<evidence type="ECO:0000256" key="2">
    <source>
        <dbReference type="SAM" id="SignalP"/>
    </source>
</evidence>
<dbReference type="InterPro" id="IPR026377">
    <property type="entry name" value="Cell_surface_SprA"/>
</dbReference>
<evidence type="ECO:0000259" key="3">
    <source>
        <dbReference type="Pfam" id="PF14349"/>
    </source>
</evidence>
<evidence type="ECO:0000313" key="5">
    <source>
        <dbReference type="Proteomes" id="UP000007519"/>
    </source>
</evidence>
<feature type="region of interest" description="Disordered" evidence="1">
    <location>
        <begin position="1243"/>
        <end position="1277"/>
    </location>
</feature>
<protein>
    <submittedName>
        <fullName evidence="4">Gliding motility protein SprA</fullName>
    </submittedName>
</protein>
<dbReference type="NCBIfam" id="TIGR04189">
    <property type="entry name" value="surface_SprA"/>
    <property type="match status" value="1"/>
</dbReference>
<dbReference type="KEGG" id="sgn:SGRA_2672"/>
<reference evidence="4 5" key="1">
    <citation type="journal article" date="2012" name="Stand. Genomic Sci.">
        <title>Complete genome sequencing and analysis of Saprospira grandis str. Lewin, a predatory marine bacterium.</title>
        <authorList>
            <person name="Saw J.H."/>
            <person name="Yuryev A."/>
            <person name="Kanbe M."/>
            <person name="Hou S."/>
            <person name="Young A.G."/>
            <person name="Aizawa S."/>
            <person name="Alam M."/>
        </authorList>
    </citation>
    <scope>NUCLEOTIDE SEQUENCE [LARGE SCALE GENOMIC DNA]</scope>
    <source>
        <strain evidence="4 5">Lewin</strain>
    </source>
</reference>
<feature type="region of interest" description="Disordered" evidence="1">
    <location>
        <begin position="1991"/>
        <end position="2022"/>
    </location>
</feature>
<dbReference type="HOGENOM" id="CLU_228605_0_0_10"/>
<feature type="signal peptide" evidence="2">
    <location>
        <begin position="1"/>
        <end position="31"/>
    </location>
</feature>
<feature type="domain" description="Gliding motility protein SprA N-terminal" evidence="3">
    <location>
        <begin position="1189"/>
        <end position="1714"/>
    </location>
</feature>
<feature type="chain" id="PRO_5003604080" evidence="2">
    <location>
        <begin position="32"/>
        <end position="2512"/>
    </location>
</feature>
<accession>H6L872</accession>